<protein>
    <recommendedName>
        <fullName evidence="3">FAD assembly factor SdhE</fullName>
    </recommendedName>
</protein>
<dbReference type="AlphaFoldDB" id="A0A077DBJ2"/>
<name>A0A077DBJ2_9BURK</name>
<dbReference type="PANTHER" id="PTHR39585:SF1">
    <property type="entry name" value="FAD ASSEMBLY FACTOR SDHE"/>
    <property type="match status" value="1"/>
</dbReference>
<dbReference type="EMBL" id="CP009238">
    <property type="protein sequence ID" value="AIL32210.1"/>
    <property type="molecule type" value="Genomic_DNA"/>
</dbReference>
<evidence type="ECO:0000256" key="5">
    <source>
        <dbReference type="ARBA" id="ARBA00023186"/>
    </source>
</evidence>
<dbReference type="InterPro" id="IPR036714">
    <property type="entry name" value="SDH_sf"/>
</dbReference>
<reference evidence="6 7" key="1">
    <citation type="journal article" date="2014" name="BMC Genomics">
        <title>A genomic perspective on a new bacterial genus and species from the Alcaligenaceae family, Basilea psittacipulmonis.</title>
        <authorList>
            <person name="Whiteson K.L."/>
            <person name="Hernandez D."/>
            <person name="Lazarevic V."/>
            <person name="Gaia N."/>
            <person name="Farinelli L."/>
            <person name="Francois P."/>
            <person name="Pilo P."/>
            <person name="Frey J."/>
            <person name="Schrenzel J."/>
        </authorList>
    </citation>
    <scope>NUCLEOTIDE SEQUENCE [LARGE SCALE GENOMIC DNA]</scope>
    <source>
        <strain evidence="6 7">DSM 24701</strain>
    </source>
</reference>
<keyword evidence="5" id="KW-0143">Chaperone</keyword>
<evidence type="ECO:0000256" key="3">
    <source>
        <dbReference type="ARBA" id="ARBA00019418"/>
    </source>
</evidence>
<dbReference type="InterPro" id="IPR005631">
    <property type="entry name" value="SDH"/>
</dbReference>
<proteinExistence type="inferred from homology"/>
<gene>
    <name evidence="6" type="ORF">IX83_01785</name>
</gene>
<sequence length="88" mass="10387">MSEKLSELDRTRLRWRARRGLLENDLIITAFLDKYEHELTDEDVASLSEFFLLDDNSMLDLLLGRTELKDGADKNMQRLLEMMRSIQP</sequence>
<organism evidence="6 7">
    <name type="scientific">Basilea psittacipulmonis DSM 24701</name>
    <dbReference type="NCBI Taxonomy" id="1072685"/>
    <lineage>
        <taxon>Bacteria</taxon>
        <taxon>Pseudomonadati</taxon>
        <taxon>Pseudomonadota</taxon>
        <taxon>Betaproteobacteria</taxon>
        <taxon>Burkholderiales</taxon>
        <taxon>Alcaligenaceae</taxon>
        <taxon>Basilea</taxon>
    </lineage>
</organism>
<dbReference type="Gene3D" id="1.10.150.250">
    <property type="entry name" value="Flavinator of succinate dehydrogenase"/>
    <property type="match status" value="1"/>
</dbReference>
<accession>A0A077DBJ2</accession>
<dbReference type="InterPro" id="IPR050531">
    <property type="entry name" value="SdhE_FAD_assembly_factor"/>
</dbReference>
<dbReference type="SUPFAM" id="SSF109910">
    <property type="entry name" value="YgfY-like"/>
    <property type="match status" value="1"/>
</dbReference>
<dbReference type="RefSeq" id="WP_038498469.1">
    <property type="nucleotide sequence ID" value="NZ_AFWK01000046.1"/>
</dbReference>
<evidence type="ECO:0000256" key="1">
    <source>
        <dbReference type="ARBA" id="ARBA00004496"/>
    </source>
</evidence>
<dbReference type="Pfam" id="PF03937">
    <property type="entry name" value="Sdh5"/>
    <property type="match status" value="1"/>
</dbReference>
<comment type="subcellular location">
    <subcellularLocation>
        <location evidence="1">Cytoplasm</location>
    </subcellularLocation>
</comment>
<dbReference type="STRING" id="1072685.IX83_01785"/>
<dbReference type="Proteomes" id="UP000028945">
    <property type="component" value="Chromosome"/>
</dbReference>
<evidence type="ECO:0000256" key="2">
    <source>
        <dbReference type="ARBA" id="ARBA00008571"/>
    </source>
</evidence>
<keyword evidence="7" id="KW-1185">Reference proteome</keyword>
<comment type="similarity">
    <text evidence="2">Belongs to the SdhE FAD assembly factor family.</text>
</comment>
<evidence type="ECO:0000256" key="4">
    <source>
        <dbReference type="ARBA" id="ARBA00022490"/>
    </source>
</evidence>
<evidence type="ECO:0000313" key="6">
    <source>
        <dbReference type="EMBL" id="AIL32210.1"/>
    </source>
</evidence>
<dbReference type="PANTHER" id="PTHR39585">
    <property type="entry name" value="FAD ASSEMBLY FACTOR SDHE"/>
    <property type="match status" value="1"/>
</dbReference>
<dbReference type="GO" id="GO:0006105">
    <property type="term" value="P:succinate metabolic process"/>
    <property type="evidence" value="ECO:0007669"/>
    <property type="project" value="TreeGrafter"/>
</dbReference>
<keyword evidence="4" id="KW-0963">Cytoplasm</keyword>
<evidence type="ECO:0000313" key="7">
    <source>
        <dbReference type="Proteomes" id="UP000028945"/>
    </source>
</evidence>
<dbReference type="GO" id="GO:0005737">
    <property type="term" value="C:cytoplasm"/>
    <property type="evidence" value="ECO:0007669"/>
    <property type="project" value="UniProtKB-SubCell"/>
</dbReference>
<dbReference type="eggNOG" id="COG2938">
    <property type="taxonomic scope" value="Bacteria"/>
</dbReference>
<dbReference type="KEGG" id="bpsi:IX83_01785"/>
<dbReference type="HOGENOM" id="CLU_103054_2_3_4"/>